<evidence type="ECO:0000256" key="3">
    <source>
        <dbReference type="SAM" id="MobiDB-lite"/>
    </source>
</evidence>
<keyword evidence="2" id="KW-0175">Coiled coil</keyword>
<comment type="function">
    <text evidence="2">Mediates coordination of peptidoglycan synthesis and outer membrane constriction during cell division.</text>
</comment>
<evidence type="ECO:0000313" key="6">
    <source>
        <dbReference type="Proteomes" id="UP000253250"/>
    </source>
</evidence>
<dbReference type="InterPro" id="IPR014162">
    <property type="entry name" value="CpoB_C"/>
</dbReference>
<dbReference type="GO" id="GO:0043093">
    <property type="term" value="P:FtsZ-dependent cytokinesis"/>
    <property type="evidence" value="ECO:0007669"/>
    <property type="project" value="UniProtKB-UniRule"/>
</dbReference>
<evidence type="ECO:0000256" key="1">
    <source>
        <dbReference type="ARBA" id="ARBA00022729"/>
    </source>
</evidence>
<keyword evidence="1 2" id="KW-0732">Signal</keyword>
<feature type="coiled-coil region" evidence="2">
    <location>
        <begin position="48"/>
        <end position="82"/>
    </location>
</feature>
<comment type="similarity">
    <text evidence="2">Belongs to the CpoB family.</text>
</comment>
<reference evidence="5 6" key="1">
    <citation type="submission" date="2018-02" db="EMBL/GenBank/DDBJ databases">
        <title>Insights into the biology of acidophilic members of the Acidiferrobacteraceae family derived from comparative genomic analyses.</title>
        <authorList>
            <person name="Issotta F."/>
            <person name="Thyssen C."/>
            <person name="Mena C."/>
            <person name="Moya A."/>
            <person name="Bellenberg S."/>
            <person name="Sproer C."/>
            <person name="Covarrubias P.C."/>
            <person name="Sand W."/>
            <person name="Quatrini R."/>
            <person name="Vera M."/>
        </authorList>
    </citation>
    <scope>NUCLEOTIDE SEQUENCE [LARGE SCALE GENOMIC DNA]</scope>
    <source>
        <strain evidence="6">m-1</strain>
    </source>
</reference>
<dbReference type="Gene3D" id="1.25.40.10">
    <property type="entry name" value="Tetratricopeptide repeat domain"/>
    <property type="match status" value="1"/>
</dbReference>
<protein>
    <recommendedName>
        <fullName evidence="2">Cell division coordinator CpoB</fullName>
    </recommendedName>
</protein>
<dbReference type="GO" id="GO:0030288">
    <property type="term" value="C:outer membrane-bounded periplasmic space"/>
    <property type="evidence" value="ECO:0007669"/>
    <property type="project" value="UniProtKB-UniRule"/>
</dbReference>
<dbReference type="SUPFAM" id="SSF48452">
    <property type="entry name" value="TPR-like"/>
    <property type="match status" value="1"/>
</dbReference>
<dbReference type="EMBL" id="PSYR01000001">
    <property type="protein sequence ID" value="RCN58764.1"/>
    <property type="molecule type" value="Genomic_DNA"/>
</dbReference>
<feature type="compositionally biased region" description="Low complexity" evidence="3">
    <location>
        <begin position="111"/>
        <end position="123"/>
    </location>
</feature>
<keyword evidence="2" id="KW-0131">Cell cycle</keyword>
<dbReference type="HAMAP" id="MF_02066">
    <property type="entry name" value="CpoB"/>
    <property type="match status" value="1"/>
</dbReference>
<keyword evidence="2" id="KW-0132">Cell division</keyword>
<name>A0A368HHB7_9GAMM</name>
<dbReference type="AlphaFoldDB" id="A0A368HHB7"/>
<dbReference type="InterPro" id="IPR039565">
    <property type="entry name" value="BamD-like"/>
</dbReference>
<dbReference type="OrthoDB" id="9768142at2"/>
<keyword evidence="6" id="KW-1185">Reference proteome</keyword>
<feature type="domain" description="Outer membrane lipoprotein BamD-like" evidence="4">
    <location>
        <begin position="175"/>
        <end position="266"/>
    </location>
</feature>
<dbReference type="InterPro" id="IPR034706">
    <property type="entry name" value="CpoB"/>
</dbReference>
<feature type="region of interest" description="Disordered" evidence="3">
    <location>
        <begin position="99"/>
        <end position="175"/>
    </location>
</feature>
<keyword evidence="2" id="KW-0574">Periplasm</keyword>
<accession>A0A368HHB7</accession>
<gene>
    <name evidence="5" type="primary">ygbF</name>
    <name evidence="2" type="synonym">cpoB</name>
    <name evidence="5" type="ORF">C4900_03095</name>
</gene>
<dbReference type="RefSeq" id="WP_114282282.1">
    <property type="nucleotide sequence ID" value="NZ_CP080624.1"/>
</dbReference>
<organism evidence="5 6">
    <name type="scientific">Acidiferrobacter thiooxydans</name>
    <dbReference type="NCBI Taxonomy" id="163359"/>
    <lineage>
        <taxon>Bacteria</taxon>
        <taxon>Pseudomonadati</taxon>
        <taxon>Pseudomonadota</taxon>
        <taxon>Gammaproteobacteria</taxon>
        <taxon>Acidiferrobacterales</taxon>
        <taxon>Acidiferrobacteraceae</taxon>
        <taxon>Acidiferrobacter</taxon>
    </lineage>
</organism>
<evidence type="ECO:0000259" key="4">
    <source>
        <dbReference type="Pfam" id="PF13525"/>
    </source>
</evidence>
<dbReference type="Proteomes" id="UP000253250">
    <property type="component" value="Unassembled WGS sequence"/>
</dbReference>
<comment type="subcellular location">
    <subcellularLocation>
        <location evidence="2">Periplasm</location>
    </subcellularLocation>
</comment>
<evidence type="ECO:0000256" key="2">
    <source>
        <dbReference type="HAMAP-Rule" id="MF_02066"/>
    </source>
</evidence>
<evidence type="ECO:0000313" key="5">
    <source>
        <dbReference type="EMBL" id="RCN58764.1"/>
    </source>
</evidence>
<proteinExistence type="inferred from homology"/>
<sequence length="303" mass="32386">MGARSGVLWGTALALAGIVVVPAVAHDREPPIISIPTNGANPSSRAGLLSLLETLHGIREQLRSIENQVEIENHRISRLRQQQQAFFSDFDRRLRDLQAGKAQPAAPPSPSAVTAPQAAPGTSAAGGGTGIVVIPPDNNTAVAPPATGQGAPASAATAGSQPPASAEPAVSRQTEPAKAMYNKAFNLLRTGRYRHAVAAFQAFLQAYPKDKRAAKAQYWVAETDYVERDYPHAEKAFKTLVTRYPKSRKVPNALLKMGYIAKWQGHPNKARTIWKALIAQYPKAMAAQVAHNSLTNLGAKGKK</sequence>
<comment type="caution">
    <text evidence="5">The sequence shown here is derived from an EMBL/GenBank/DDBJ whole genome shotgun (WGS) entry which is preliminary data.</text>
</comment>
<dbReference type="Pfam" id="PF13525">
    <property type="entry name" value="YfiO"/>
    <property type="match status" value="1"/>
</dbReference>
<dbReference type="NCBIfam" id="TIGR02795">
    <property type="entry name" value="tol_pal_ybgF"/>
    <property type="match status" value="1"/>
</dbReference>
<dbReference type="InterPro" id="IPR011990">
    <property type="entry name" value="TPR-like_helical_dom_sf"/>
</dbReference>